<sequence>MINELKTVRFLTALDGKAKEAGVSIEMSTDFVHLQQLVDELDGRDPLSPIFDWRKCRVGAENAFWIKGVNDTGACVLLQAARIDDLGNKNLAEHIAENRDLIHTPYFKADTKNSIFDECYYLERITGRVVYAGETWISPNGPYRGGGLASVCSGFAFGLSLLRWRPDYMYGTATHSLMVRGIAAKYGYYHQHPKGLRWRRADGKGHVDEWIVWMDLKDLADATGSLETETPHLAADR</sequence>
<protein>
    <recommendedName>
        <fullName evidence="3">GNAT family N-acetyltransferase</fullName>
    </recommendedName>
</protein>
<dbReference type="RefSeq" id="WP_127766039.1">
    <property type="nucleotide sequence ID" value="NZ_SADE01000002.1"/>
</dbReference>
<keyword evidence="2" id="KW-1185">Reference proteome</keyword>
<evidence type="ECO:0000313" key="1">
    <source>
        <dbReference type="EMBL" id="RVU36563.1"/>
    </source>
</evidence>
<comment type="caution">
    <text evidence="1">The sequence shown here is derived from an EMBL/GenBank/DDBJ whole genome shotgun (WGS) entry which is preliminary data.</text>
</comment>
<dbReference type="EMBL" id="SADE01000002">
    <property type="protein sequence ID" value="RVU36563.1"/>
    <property type="molecule type" value="Genomic_DNA"/>
</dbReference>
<evidence type="ECO:0008006" key="3">
    <source>
        <dbReference type="Google" id="ProtNLM"/>
    </source>
</evidence>
<reference evidence="2" key="1">
    <citation type="submission" date="2019-01" db="EMBL/GenBank/DDBJ databases">
        <title>Gri0909 isolated from a small marine red alga.</title>
        <authorList>
            <person name="Kim J."/>
            <person name="Jeong S.E."/>
            <person name="Jeon C.O."/>
        </authorList>
    </citation>
    <scope>NUCLEOTIDE SEQUENCE [LARGE SCALE GENOMIC DNA]</scope>
    <source>
        <strain evidence="2">Gri0909</strain>
    </source>
</reference>
<proteinExistence type="predicted"/>
<name>A0A3S2W9I9_9PROT</name>
<dbReference type="Proteomes" id="UP000287447">
    <property type="component" value="Unassembled WGS sequence"/>
</dbReference>
<dbReference type="AlphaFoldDB" id="A0A3S2W9I9"/>
<evidence type="ECO:0000313" key="2">
    <source>
        <dbReference type="Proteomes" id="UP000287447"/>
    </source>
</evidence>
<accession>A0A3S2W9I9</accession>
<organism evidence="1 2">
    <name type="scientific">Hwanghaeella grinnelliae</name>
    <dbReference type="NCBI Taxonomy" id="2500179"/>
    <lineage>
        <taxon>Bacteria</taxon>
        <taxon>Pseudomonadati</taxon>
        <taxon>Pseudomonadota</taxon>
        <taxon>Alphaproteobacteria</taxon>
        <taxon>Rhodospirillales</taxon>
        <taxon>Rhodospirillaceae</taxon>
        <taxon>Hwanghaeella</taxon>
    </lineage>
</organism>
<gene>
    <name evidence="1" type="ORF">EOI86_15350</name>
</gene>
<dbReference type="OrthoDB" id="7306993at2"/>